<dbReference type="InterPro" id="IPR001568">
    <property type="entry name" value="RNase_T2-like"/>
</dbReference>
<accession>A0A4R6AG67</accession>
<dbReference type="AlphaFoldDB" id="A0A4R6AG67"/>
<sequence length="214" mass="24083">MQIMQALLLTLGAMTMMSLTARADEAGDFDYYVLALSWSPSWCAREGDDREADQCEAHHDYGWVLHGLWPQYEYGWPENCPTTKAAPTRRQNDAMVDIQGSGGLAAYQWRKHGRCTGLSGRDYHALARVAYESVNRPDVLRRLTDPVRLPASVIEDAFLEVNPDWTADMLTITCRDGAIAEARLCLTRDLDPRVCAADTVRDCTLDRAMFPPIR</sequence>
<keyword evidence="3" id="KW-0732">Signal</keyword>
<dbReference type="Proteomes" id="UP000294562">
    <property type="component" value="Unassembled WGS sequence"/>
</dbReference>
<dbReference type="GO" id="GO:0033897">
    <property type="term" value="F:ribonuclease T2 activity"/>
    <property type="evidence" value="ECO:0007669"/>
    <property type="project" value="InterPro"/>
</dbReference>
<keyword evidence="5" id="KW-1185">Reference proteome</keyword>
<dbReference type="Pfam" id="PF00445">
    <property type="entry name" value="Ribonuclease_T2"/>
    <property type="match status" value="1"/>
</dbReference>
<dbReference type="EMBL" id="SMZO01000104">
    <property type="protein sequence ID" value="TDL81438.1"/>
    <property type="molecule type" value="Genomic_DNA"/>
</dbReference>
<dbReference type="PROSITE" id="PS00531">
    <property type="entry name" value="RNASE_T2_2"/>
    <property type="match status" value="1"/>
</dbReference>
<reference evidence="4 5" key="1">
    <citation type="submission" date="2019-03" db="EMBL/GenBank/DDBJ databases">
        <title>Rhodobacteraceae bacterium SM1902, a new member of the family Rhodobacteraceae isolated from Yantai.</title>
        <authorList>
            <person name="Sun Y."/>
        </authorList>
    </citation>
    <scope>NUCLEOTIDE SEQUENCE [LARGE SCALE GENOMIC DNA]</scope>
    <source>
        <strain evidence="4 5">SM1902</strain>
    </source>
</reference>
<dbReference type="PANTHER" id="PTHR11240:SF22">
    <property type="entry name" value="RIBONUCLEASE T2"/>
    <property type="match status" value="1"/>
</dbReference>
<dbReference type="PROSITE" id="PS00530">
    <property type="entry name" value="RNASE_T2_1"/>
    <property type="match status" value="1"/>
</dbReference>
<feature type="chain" id="PRO_5020891734" evidence="3">
    <location>
        <begin position="24"/>
        <end position="214"/>
    </location>
</feature>
<dbReference type="GO" id="GO:0006401">
    <property type="term" value="P:RNA catabolic process"/>
    <property type="evidence" value="ECO:0007669"/>
    <property type="project" value="UniProtKB-ARBA"/>
</dbReference>
<dbReference type="OrthoDB" id="4720638at2"/>
<dbReference type="GO" id="GO:0003723">
    <property type="term" value="F:RNA binding"/>
    <property type="evidence" value="ECO:0007669"/>
    <property type="project" value="InterPro"/>
</dbReference>
<evidence type="ECO:0000256" key="2">
    <source>
        <dbReference type="RuleBase" id="RU004328"/>
    </source>
</evidence>
<dbReference type="SUPFAM" id="SSF55895">
    <property type="entry name" value="Ribonuclease Rh-like"/>
    <property type="match status" value="1"/>
</dbReference>
<evidence type="ECO:0000313" key="5">
    <source>
        <dbReference type="Proteomes" id="UP000294562"/>
    </source>
</evidence>
<dbReference type="RefSeq" id="WP_133344814.1">
    <property type="nucleotide sequence ID" value="NZ_SMZO01000104.1"/>
</dbReference>
<dbReference type="CDD" id="cd01062">
    <property type="entry name" value="RNase_T2_prok"/>
    <property type="match status" value="1"/>
</dbReference>
<protein>
    <submittedName>
        <fullName evidence="4">Ribonuclease T</fullName>
    </submittedName>
</protein>
<dbReference type="InterPro" id="IPR036430">
    <property type="entry name" value="RNase_T2-like_sf"/>
</dbReference>
<dbReference type="InterPro" id="IPR039378">
    <property type="entry name" value="RNase_T2_prok"/>
</dbReference>
<dbReference type="Gene3D" id="3.90.730.10">
    <property type="entry name" value="Ribonuclease T2-like"/>
    <property type="match status" value="1"/>
</dbReference>
<evidence type="ECO:0000313" key="4">
    <source>
        <dbReference type="EMBL" id="TDL81438.1"/>
    </source>
</evidence>
<dbReference type="PANTHER" id="PTHR11240">
    <property type="entry name" value="RIBONUCLEASE T2"/>
    <property type="match status" value="1"/>
</dbReference>
<evidence type="ECO:0000256" key="3">
    <source>
        <dbReference type="SAM" id="SignalP"/>
    </source>
</evidence>
<gene>
    <name evidence="4" type="ORF">E2L05_20200</name>
</gene>
<dbReference type="InterPro" id="IPR018188">
    <property type="entry name" value="RNase_T2_His_AS_1"/>
</dbReference>
<organism evidence="4 5">
    <name type="scientific">Meridianimarinicoccus aquatilis</name>
    <dbReference type="NCBI Taxonomy" id="2552766"/>
    <lineage>
        <taxon>Bacteria</taxon>
        <taxon>Pseudomonadati</taxon>
        <taxon>Pseudomonadota</taxon>
        <taxon>Alphaproteobacteria</taxon>
        <taxon>Rhodobacterales</taxon>
        <taxon>Paracoccaceae</taxon>
        <taxon>Meridianimarinicoccus</taxon>
    </lineage>
</organism>
<comment type="caution">
    <text evidence="4">The sequence shown here is derived from an EMBL/GenBank/DDBJ whole genome shotgun (WGS) entry which is preliminary data.</text>
</comment>
<evidence type="ECO:0000256" key="1">
    <source>
        <dbReference type="ARBA" id="ARBA00007469"/>
    </source>
</evidence>
<comment type="similarity">
    <text evidence="1 2">Belongs to the RNase T2 family.</text>
</comment>
<name>A0A4R6AG67_9RHOB</name>
<proteinExistence type="inferred from homology"/>
<feature type="signal peptide" evidence="3">
    <location>
        <begin position="1"/>
        <end position="23"/>
    </location>
</feature>
<dbReference type="InterPro" id="IPR033130">
    <property type="entry name" value="RNase_T2_His_AS_2"/>
</dbReference>